<sequence length="588" mass="64500">VCSAPSPQTTPPASPLVLQVDYPPRSSVSFDSRSSFTSSTLPHSTSLPHDPGVFMDPELPPPVPNTPRPKLIRPPIPLPDDAPPPLPPPLTSPTHRSTPRQSSNPSTPAPSSAPSSDSRYVKRSKKSPVSTPSIPTNAVLSEEQLRKQIEMQTQNTEELRTLLVGKEEEAMTPSFLVSRYGKYFPFKASVMKGFYNNRAEIVAGEIYNIHFLKNAKVIAIFDSSGEKYILPLNAAMRIGFEQPNQPPTYYNILDIINSSNPPKLISPCDPYHGSEGNSLQADEVLQVKGVHVARVRRTKSLICVNVKTSQEKKIPSDCPVAFSTEPTYNQLTLSDLVNKMPELIPGNARLYPTVDVEDMGFPGHLVSETVRVKRHYQERSLITTLEEQEPRPQDRFSLSIEPEIPAKTIYDIPLSLDIEFSVIPPEPEEDIYAYTHQLSQQFDPRKVQSGDGMGLNMAIDEDNIYSGVELELPPYINYDPGNPNAAPRSIAASGPPPLPARKTSTQTDDSDGEEYTEIDSSTFATPPVSLPPPLPSSLPPPPVLPLRQLNPLPSLAPPHPAPLPEQAGNHPHPPAAHPPPMDPELFLS</sequence>
<reference evidence="2" key="1">
    <citation type="submission" date="2023-03" db="EMBL/GenBank/DDBJ databases">
        <authorList>
            <person name="Steffen K."/>
            <person name="Cardenas P."/>
        </authorList>
    </citation>
    <scope>NUCLEOTIDE SEQUENCE</scope>
</reference>
<comment type="caution">
    <text evidence="2">The sequence shown here is derived from an EMBL/GenBank/DDBJ whole genome shotgun (WGS) entry which is preliminary data.</text>
</comment>
<dbReference type="Proteomes" id="UP001174909">
    <property type="component" value="Unassembled WGS sequence"/>
</dbReference>
<accession>A0AA35XC00</accession>
<evidence type="ECO:0000313" key="2">
    <source>
        <dbReference type="EMBL" id="CAI8046826.1"/>
    </source>
</evidence>
<evidence type="ECO:0000256" key="1">
    <source>
        <dbReference type="SAM" id="MobiDB-lite"/>
    </source>
</evidence>
<feature type="region of interest" description="Disordered" evidence="1">
    <location>
        <begin position="479"/>
        <end position="588"/>
    </location>
</feature>
<feature type="compositionally biased region" description="Pro residues" evidence="1">
    <location>
        <begin position="528"/>
        <end position="544"/>
    </location>
</feature>
<feature type="compositionally biased region" description="Pro residues" evidence="1">
    <location>
        <begin position="58"/>
        <end position="91"/>
    </location>
</feature>
<feature type="region of interest" description="Disordered" evidence="1">
    <location>
        <begin position="1"/>
        <end position="138"/>
    </location>
</feature>
<protein>
    <recommendedName>
        <fullName evidence="4">CABIT domain-containing protein</fullName>
    </recommendedName>
</protein>
<dbReference type="AlphaFoldDB" id="A0AA35XC00"/>
<evidence type="ECO:0008006" key="4">
    <source>
        <dbReference type="Google" id="ProtNLM"/>
    </source>
</evidence>
<organism evidence="2 3">
    <name type="scientific">Geodia barretti</name>
    <name type="common">Barrett's horny sponge</name>
    <dbReference type="NCBI Taxonomy" id="519541"/>
    <lineage>
        <taxon>Eukaryota</taxon>
        <taxon>Metazoa</taxon>
        <taxon>Porifera</taxon>
        <taxon>Demospongiae</taxon>
        <taxon>Heteroscleromorpha</taxon>
        <taxon>Tetractinellida</taxon>
        <taxon>Astrophorina</taxon>
        <taxon>Geodiidae</taxon>
        <taxon>Geodia</taxon>
    </lineage>
</organism>
<feature type="non-terminal residue" evidence="2">
    <location>
        <position position="588"/>
    </location>
</feature>
<gene>
    <name evidence="2" type="ORF">GBAR_LOCUS25894</name>
</gene>
<proteinExistence type="predicted"/>
<feature type="compositionally biased region" description="Low complexity" evidence="1">
    <location>
        <begin position="92"/>
        <end position="118"/>
    </location>
</feature>
<keyword evidence="3" id="KW-1185">Reference proteome</keyword>
<feature type="compositionally biased region" description="Pro residues" evidence="1">
    <location>
        <begin position="571"/>
        <end position="582"/>
    </location>
</feature>
<feature type="compositionally biased region" description="Low complexity" evidence="1">
    <location>
        <begin position="23"/>
        <end position="49"/>
    </location>
</feature>
<dbReference type="EMBL" id="CASHTH010003594">
    <property type="protein sequence ID" value="CAI8046826.1"/>
    <property type="molecule type" value="Genomic_DNA"/>
</dbReference>
<evidence type="ECO:0000313" key="3">
    <source>
        <dbReference type="Proteomes" id="UP001174909"/>
    </source>
</evidence>
<feature type="compositionally biased region" description="Polar residues" evidence="1">
    <location>
        <begin position="127"/>
        <end position="138"/>
    </location>
</feature>
<name>A0AA35XC00_GEOBA</name>
<feature type="compositionally biased region" description="Acidic residues" evidence="1">
    <location>
        <begin position="508"/>
        <end position="517"/>
    </location>
</feature>
<feature type="compositionally biased region" description="Pro residues" evidence="1">
    <location>
        <begin position="554"/>
        <end position="563"/>
    </location>
</feature>